<sequence>MRPLAAFALAASLLVTSNAEDTATCGAATYFPSEYSCYNDTALCPTAYSLPTVPCSGSGGCYAPQSLSCNGGILRTLPKASSPFTLTAFGTREPYRNVSVKACGNYLAIGANARECTSCTGVGPGVQCSSYKGRTVLLPDGSMAADVPGGQYWYVDPRDGVLQFTKAANSTSTAQALEIPGREFAGQRVTVYENGFFEYDSSSHYWLACLRTLPGGTIGTGRSWRIYSPSPSNLEFKECEKIKLVATAVDRKQGAYRYE</sequence>
<dbReference type="InterPro" id="IPR018909">
    <property type="entry name" value="Eng1_septum"/>
</dbReference>
<organism evidence="3 4">
    <name type="scientific">Lasiosphaeris hirsuta</name>
    <dbReference type="NCBI Taxonomy" id="260670"/>
    <lineage>
        <taxon>Eukaryota</taxon>
        <taxon>Fungi</taxon>
        <taxon>Dikarya</taxon>
        <taxon>Ascomycota</taxon>
        <taxon>Pezizomycotina</taxon>
        <taxon>Sordariomycetes</taxon>
        <taxon>Sordariomycetidae</taxon>
        <taxon>Sordariales</taxon>
        <taxon>Lasiosphaeriaceae</taxon>
        <taxon>Lasiosphaeris</taxon>
    </lineage>
</organism>
<dbReference type="Pfam" id="PF10645">
    <property type="entry name" value="Carb_bind"/>
    <property type="match status" value="1"/>
</dbReference>
<dbReference type="EMBL" id="JAUKUA010000009">
    <property type="protein sequence ID" value="KAK0702163.1"/>
    <property type="molecule type" value="Genomic_DNA"/>
</dbReference>
<name>A0AA39ZRC4_9PEZI</name>
<protein>
    <recommendedName>
        <fullName evidence="2">Endo-1,3(4)-beta-glucanase 1 carbohydrate binding domain-containing protein</fullName>
    </recommendedName>
</protein>
<evidence type="ECO:0000256" key="1">
    <source>
        <dbReference type="SAM" id="SignalP"/>
    </source>
</evidence>
<keyword evidence="4" id="KW-1185">Reference proteome</keyword>
<feature type="chain" id="PRO_5041311503" description="Endo-1,3(4)-beta-glucanase 1 carbohydrate binding domain-containing protein" evidence="1">
    <location>
        <begin position="20"/>
        <end position="259"/>
    </location>
</feature>
<dbReference type="GO" id="GO:0030246">
    <property type="term" value="F:carbohydrate binding"/>
    <property type="evidence" value="ECO:0007669"/>
    <property type="project" value="InterPro"/>
</dbReference>
<evidence type="ECO:0000259" key="2">
    <source>
        <dbReference type="Pfam" id="PF10645"/>
    </source>
</evidence>
<proteinExistence type="predicted"/>
<dbReference type="Proteomes" id="UP001172102">
    <property type="component" value="Unassembled WGS sequence"/>
</dbReference>
<gene>
    <name evidence="3" type="ORF">B0H67DRAFT_558480</name>
</gene>
<reference evidence="3" key="1">
    <citation type="submission" date="2023-06" db="EMBL/GenBank/DDBJ databases">
        <title>Genome-scale phylogeny and comparative genomics of the fungal order Sordariales.</title>
        <authorList>
            <consortium name="Lawrence Berkeley National Laboratory"/>
            <person name="Hensen N."/>
            <person name="Bonometti L."/>
            <person name="Westerberg I."/>
            <person name="Brannstrom I.O."/>
            <person name="Guillou S."/>
            <person name="Cros-Aarteil S."/>
            <person name="Calhoun S."/>
            <person name="Haridas S."/>
            <person name="Kuo A."/>
            <person name="Mondo S."/>
            <person name="Pangilinan J."/>
            <person name="Riley R."/>
            <person name="Labutti K."/>
            <person name="Andreopoulos B."/>
            <person name="Lipzen A."/>
            <person name="Chen C."/>
            <person name="Yanf M."/>
            <person name="Daum C."/>
            <person name="Ng V."/>
            <person name="Clum A."/>
            <person name="Steindorff A."/>
            <person name="Ohm R."/>
            <person name="Martin F."/>
            <person name="Silar P."/>
            <person name="Natvig D."/>
            <person name="Lalanne C."/>
            <person name="Gautier V."/>
            <person name="Ament-Velasquez S.L."/>
            <person name="Kruys A."/>
            <person name="Hutchinson M.I."/>
            <person name="Powell A.J."/>
            <person name="Barry K."/>
            <person name="Miller A.N."/>
            <person name="Grigoriev I.V."/>
            <person name="Debuchy R."/>
            <person name="Gladieux P."/>
            <person name="Thoren M.H."/>
            <person name="Johannesson H."/>
        </authorList>
    </citation>
    <scope>NUCLEOTIDE SEQUENCE</scope>
    <source>
        <strain evidence="3">SMH4607-1</strain>
    </source>
</reference>
<dbReference type="AlphaFoldDB" id="A0AA39ZRC4"/>
<evidence type="ECO:0000313" key="3">
    <source>
        <dbReference type="EMBL" id="KAK0702163.1"/>
    </source>
</evidence>
<accession>A0AA39ZRC4</accession>
<comment type="caution">
    <text evidence="3">The sequence shown here is derived from an EMBL/GenBank/DDBJ whole genome shotgun (WGS) entry which is preliminary data.</text>
</comment>
<feature type="domain" description="Endo-1,3(4)-beta-glucanase 1 carbohydrate binding" evidence="2">
    <location>
        <begin position="24"/>
        <end position="74"/>
    </location>
</feature>
<keyword evidence="1" id="KW-0732">Signal</keyword>
<feature type="signal peptide" evidence="1">
    <location>
        <begin position="1"/>
        <end position="19"/>
    </location>
</feature>
<evidence type="ECO:0000313" key="4">
    <source>
        <dbReference type="Proteomes" id="UP001172102"/>
    </source>
</evidence>